<feature type="region of interest" description="Disordered" evidence="1">
    <location>
        <begin position="222"/>
        <end position="341"/>
    </location>
</feature>
<feature type="region of interest" description="Disordered" evidence="1">
    <location>
        <begin position="163"/>
        <end position="190"/>
    </location>
</feature>
<feature type="compositionally biased region" description="Polar residues" evidence="1">
    <location>
        <begin position="246"/>
        <end position="258"/>
    </location>
</feature>
<feature type="region of interest" description="Disordered" evidence="1">
    <location>
        <begin position="113"/>
        <end position="134"/>
    </location>
</feature>
<protein>
    <submittedName>
        <fullName evidence="2">Uncharacterized protein</fullName>
    </submittedName>
</protein>
<dbReference type="OrthoDB" id="3243413at2759"/>
<feature type="compositionally biased region" description="Polar residues" evidence="1">
    <location>
        <begin position="222"/>
        <end position="234"/>
    </location>
</feature>
<proteinExistence type="predicted"/>
<gene>
    <name evidence="2" type="ORF">H0H81_001519</name>
</gene>
<organism evidence="2 3">
    <name type="scientific">Sphagnurus paluster</name>
    <dbReference type="NCBI Taxonomy" id="117069"/>
    <lineage>
        <taxon>Eukaryota</taxon>
        <taxon>Fungi</taxon>
        <taxon>Dikarya</taxon>
        <taxon>Basidiomycota</taxon>
        <taxon>Agaricomycotina</taxon>
        <taxon>Agaricomycetes</taxon>
        <taxon>Agaricomycetidae</taxon>
        <taxon>Agaricales</taxon>
        <taxon>Tricholomatineae</taxon>
        <taxon>Lyophyllaceae</taxon>
        <taxon>Sphagnurus</taxon>
    </lineage>
</organism>
<evidence type="ECO:0000313" key="2">
    <source>
        <dbReference type="EMBL" id="KAG5649914.1"/>
    </source>
</evidence>
<reference evidence="2" key="2">
    <citation type="submission" date="2021-10" db="EMBL/GenBank/DDBJ databases">
        <title>Phylogenomics reveals ancestral predisposition of the termite-cultivated fungus Termitomyces towards a domesticated lifestyle.</title>
        <authorList>
            <person name="Auxier B."/>
            <person name="Grum-Grzhimaylo A."/>
            <person name="Cardenas M.E."/>
            <person name="Lodge J.D."/>
            <person name="Laessoe T."/>
            <person name="Pedersen O."/>
            <person name="Smith M.E."/>
            <person name="Kuyper T.W."/>
            <person name="Franco-Molano E.A."/>
            <person name="Baroni T.J."/>
            <person name="Aanen D.K."/>
        </authorList>
    </citation>
    <scope>NUCLEOTIDE SEQUENCE</scope>
    <source>
        <strain evidence="2">D49</strain>
    </source>
</reference>
<sequence>MVKRAKSPDTAEDEKYFTIYQPYPLNANWELPSDYITFSRWIAAIIGTNPIHALHYKPRARGMVIIEVDKKYPHNERLLGEHKWSQILTKPTDEEKDRVSQIFHCLYKTGREAQKDGDGNASTSRPSGSRIGVLPPSELTRSIARLTLGLTVHSFQSPYPDTEWCPTPPEDKTNKPLCRPLPTKDKPPPPKVEVPGTLHATFLKIVFLISTHSVVGSTGWVSAKTAPSQKTPQALKSAWGKGPPVKTNTAKTAGTQSAGAPRATSPLAWGAPKSPKSPVSPGDDAPPFPPGIAINVCPGQSLPAPPGLTKRTTPYANPNSGSGLSSGSGSGSGSSLSSDGDVAKGLNEVFEEKVMISLSPSQNRDLYGLVAEHSPEIGADVFHPWETNIAPSAYEDLEFETTADNGPVDLWGEETGAAKKPEVALCPDHQHLCKKGVCRWRARQVKEEERLAALAKKIDGGGKSMFYLPLGFRLRFVAKLGLCLLQRKAATRREDGDAIRTRLPRRTMMMMGSLRLLGVDEDVVSVLGAVATTHPLWQAVMSVEAGVLEQRRVMR</sequence>
<evidence type="ECO:0000256" key="1">
    <source>
        <dbReference type="SAM" id="MobiDB-lite"/>
    </source>
</evidence>
<evidence type="ECO:0000313" key="3">
    <source>
        <dbReference type="Proteomes" id="UP000717328"/>
    </source>
</evidence>
<reference evidence="2" key="1">
    <citation type="submission" date="2021-02" db="EMBL/GenBank/DDBJ databases">
        <authorList>
            <person name="Nieuwenhuis M."/>
            <person name="Van De Peppel L.J.J."/>
        </authorList>
    </citation>
    <scope>NUCLEOTIDE SEQUENCE</scope>
    <source>
        <strain evidence="2">D49</strain>
    </source>
</reference>
<feature type="non-terminal residue" evidence="2">
    <location>
        <position position="555"/>
    </location>
</feature>
<feature type="compositionally biased region" description="Polar residues" evidence="1">
    <location>
        <begin position="310"/>
        <end position="319"/>
    </location>
</feature>
<dbReference type="EMBL" id="JABCKI010000641">
    <property type="protein sequence ID" value="KAG5649914.1"/>
    <property type="molecule type" value="Genomic_DNA"/>
</dbReference>
<dbReference type="Proteomes" id="UP000717328">
    <property type="component" value="Unassembled WGS sequence"/>
</dbReference>
<accession>A0A9P7GG17</accession>
<keyword evidence="3" id="KW-1185">Reference proteome</keyword>
<dbReference type="AlphaFoldDB" id="A0A9P7GG17"/>
<name>A0A9P7GG17_9AGAR</name>
<comment type="caution">
    <text evidence="2">The sequence shown here is derived from an EMBL/GenBank/DDBJ whole genome shotgun (WGS) entry which is preliminary data.</text>
</comment>